<evidence type="ECO:0000256" key="3">
    <source>
        <dbReference type="SAM" id="MobiDB-lite"/>
    </source>
</evidence>
<protein>
    <submittedName>
        <fullName evidence="4">Uncharacterized protein</fullName>
    </submittedName>
</protein>
<keyword evidence="1" id="KW-0649">Protein kinase inhibitor</keyword>
<proteinExistence type="predicted"/>
<organism evidence="4 5">
    <name type="scientific">Sphenostylis stenocarpa</name>
    <dbReference type="NCBI Taxonomy" id="92480"/>
    <lineage>
        <taxon>Eukaryota</taxon>
        <taxon>Viridiplantae</taxon>
        <taxon>Streptophyta</taxon>
        <taxon>Embryophyta</taxon>
        <taxon>Tracheophyta</taxon>
        <taxon>Spermatophyta</taxon>
        <taxon>Magnoliopsida</taxon>
        <taxon>eudicotyledons</taxon>
        <taxon>Gunneridae</taxon>
        <taxon>Pentapetalae</taxon>
        <taxon>rosids</taxon>
        <taxon>fabids</taxon>
        <taxon>Fabales</taxon>
        <taxon>Fabaceae</taxon>
        <taxon>Papilionoideae</taxon>
        <taxon>50 kb inversion clade</taxon>
        <taxon>NPAAA clade</taxon>
        <taxon>indigoferoid/millettioid clade</taxon>
        <taxon>Phaseoleae</taxon>
        <taxon>Sphenostylis</taxon>
    </lineage>
</organism>
<dbReference type="PANTHER" id="PTHR33142:SF28">
    <property type="entry name" value="CYCLIN-DEPENDENT PROTEIN KINASE INHIBITOR SMR13"/>
    <property type="match status" value="1"/>
</dbReference>
<sequence>MTENVYFKLSDESVVSHFLYQQHLVWAKKQKKNRASVLAWTLEDLAVAEPYMASTSTTRSRIKWQTKQQRSMTRVCEHATTSSSSQQQGIRNVEEDSDEDVCSSGCTTPKAKRFRIPEVLTCPPAPKKRRILCYLHTYIKNEEKQLLNVEVNAF</sequence>
<dbReference type="GO" id="GO:0004860">
    <property type="term" value="F:protein kinase inhibitor activity"/>
    <property type="evidence" value="ECO:0007669"/>
    <property type="project" value="UniProtKB-KW"/>
</dbReference>
<dbReference type="GO" id="GO:0032875">
    <property type="term" value="P:regulation of DNA endoreduplication"/>
    <property type="evidence" value="ECO:0007669"/>
    <property type="project" value="InterPro"/>
</dbReference>
<dbReference type="AlphaFoldDB" id="A0AA86S4Y5"/>
<keyword evidence="2" id="KW-0131">Cell cycle</keyword>
<gene>
    <name evidence="4" type="ORF">AYBTSS11_LOCUS3448</name>
</gene>
<name>A0AA86S4Y5_9FABA</name>
<evidence type="ECO:0000256" key="2">
    <source>
        <dbReference type="ARBA" id="ARBA00023306"/>
    </source>
</evidence>
<dbReference type="EMBL" id="OY731398">
    <property type="protein sequence ID" value="CAJ1911183.1"/>
    <property type="molecule type" value="Genomic_DNA"/>
</dbReference>
<dbReference type="InterPro" id="IPR040389">
    <property type="entry name" value="SMR"/>
</dbReference>
<dbReference type="GO" id="GO:0005634">
    <property type="term" value="C:nucleus"/>
    <property type="evidence" value="ECO:0007669"/>
    <property type="project" value="TreeGrafter"/>
</dbReference>
<evidence type="ECO:0000256" key="1">
    <source>
        <dbReference type="ARBA" id="ARBA00023013"/>
    </source>
</evidence>
<dbReference type="Gramene" id="rna-AYBTSS11_LOCUS3448">
    <property type="protein sequence ID" value="CAJ1911183.1"/>
    <property type="gene ID" value="gene-AYBTSS11_LOCUS3448"/>
</dbReference>
<dbReference type="PANTHER" id="PTHR33142">
    <property type="entry name" value="CYCLIN-DEPENDENT PROTEIN KINASE INHIBITOR SMR13"/>
    <property type="match status" value="1"/>
</dbReference>
<evidence type="ECO:0000313" key="5">
    <source>
        <dbReference type="Proteomes" id="UP001189624"/>
    </source>
</evidence>
<feature type="compositionally biased region" description="Polar residues" evidence="3">
    <location>
        <begin position="79"/>
        <end position="90"/>
    </location>
</feature>
<accession>A0AA86S4Y5</accession>
<reference evidence="4" key="1">
    <citation type="submission" date="2023-10" db="EMBL/GenBank/DDBJ databases">
        <authorList>
            <person name="Domelevo Entfellner J.-B."/>
        </authorList>
    </citation>
    <scope>NUCLEOTIDE SEQUENCE</scope>
</reference>
<evidence type="ECO:0000313" key="4">
    <source>
        <dbReference type="EMBL" id="CAJ1911183.1"/>
    </source>
</evidence>
<dbReference type="Proteomes" id="UP001189624">
    <property type="component" value="Chromosome 1"/>
</dbReference>
<feature type="region of interest" description="Disordered" evidence="3">
    <location>
        <begin position="77"/>
        <end position="102"/>
    </location>
</feature>
<keyword evidence="5" id="KW-1185">Reference proteome</keyword>